<dbReference type="InterPro" id="IPR038377">
    <property type="entry name" value="Na/Glc_symporter_sf"/>
</dbReference>
<feature type="transmembrane region" description="Helical" evidence="6">
    <location>
        <begin position="90"/>
        <end position="110"/>
    </location>
</feature>
<keyword evidence="5 6" id="KW-0472">Membrane</keyword>
<evidence type="ECO:0000256" key="5">
    <source>
        <dbReference type="ARBA" id="ARBA00023136"/>
    </source>
</evidence>
<evidence type="ECO:0000256" key="2">
    <source>
        <dbReference type="ARBA" id="ARBA00006434"/>
    </source>
</evidence>
<keyword evidence="4 6" id="KW-1133">Transmembrane helix</keyword>
<evidence type="ECO:0000256" key="4">
    <source>
        <dbReference type="ARBA" id="ARBA00022989"/>
    </source>
</evidence>
<proteinExistence type="inferred from homology"/>
<feature type="non-terminal residue" evidence="7">
    <location>
        <position position="122"/>
    </location>
</feature>
<feature type="transmembrane region" description="Helical" evidence="6">
    <location>
        <begin position="51"/>
        <end position="78"/>
    </location>
</feature>
<evidence type="ECO:0000313" key="7">
    <source>
        <dbReference type="EMBL" id="GAG10200.1"/>
    </source>
</evidence>
<dbReference type="PANTHER" id="PTHR11819">
    <property type="entry name" value="SOLUTE CARRIER FAMILY 5"/>
    <property type="match status" value="1"/>
</dbReference>
<dbReference type="AlphaFoldDB" id="X0UWS2"/>
<keyword evidence="3 6" id="KW-0812">Transmembrane</keyword>
<dbReference type="PROSITE" id="PS50283">
    <property type="entry name" value="NA_SOLUT_SYMP_3"/>
    <property type="match status" value="1"/>
</dbReference>
<gene>
    <name evidence="7" type="ORF">S01H1_40963</name>
</gene>
<sequence length="122" mass="13831">MPGETSFALHFWDCFTFLAFFLALSAIGYWAGRKERVGTTEYFLAGKRLPWYVVGGSFIASNISTEHFIGMIGVAIVYGICVAMSEWSNVLSFTLLIWFFIPFLLASQVFTTPEFLEKRFSP</sequence>
<evidence type="ECO:0000256" key="1">
    <source>
        <dbReference type="ARBA" id="ARBA00004141"/>
    </source>
</evidence>
<reference evidence="7" key="1">
    <citation type="journal article" date="2014" name="Front. Microbiol.">
        <title>High frequency of phylogenetically diverse reductive dehalogenase-homologous genes in deep subseafloor sedimentary metagenomes.</title>
        <authorList>
            <person name="Kawai M."/>
            <person name="Futagami T."/>
            <person name="Toyoda A."/>
            <person name="Takaki Y."/>
            <person name="Nishi S."/>
            <person name="Hori S."/>
            <person name="Arai W."/>
            <person name="Tsubouchi T."/>
            <person name="Morono Y."/>
            <person name="Uchiyama I."/>
            <person name="Ito T."/>
            <person name="Fujiyama A."/>
            <person name="Inagaki F."/>
            <person name="Takami H."/>
        </authorList>
    </citation>
    <scope>NUCLEOTIDE SEQUENCE</scope>
    <source>
        <strain evidence="7">Expedition CK06-06</strain>
    </source>
</reference>
<dbReference type="PANTHER" id="PTHR11819:SF195">
    <property type="entry name" value="SODIUM_GLUCOSE COTRANSPORTER 4"/>
    <property type="match status" value="1"/>
</dbReference>
<dbReference type="Pfam" id="PF00474">
    <property type="entry name" value="SSF"/>
    <property type="match status" value="1"/>
</dbReference>
<dbReference type="GO" id="GO:0005412">
    <property type="term" value="F:D-glucose:sodium symporter activity"/>
    <property type="evidence" value="ECO:0007669"/>
    <property type="project" value="TreeGrafter"/>
</dbReference>
<feature type="transmembrane region" description="Helical" evidence="6">
    <location>
        <begin position="7"/>
        <end position="31"/>
    </location>
</feature>
<evidence type="ECO:0000256" key="6">
    <source>
        <dbReference type="SAM" id="Phobius"/>
    </source>
</evidence>
<dbReference type="Gene3D" id="1.20.1730.10">
    <property type="entry name" value="Sodium/glucose cotransporter"/>
    <property type="match status" value="1"/>
</dbReference>
<name>X0UWS2_9ZZZZ</name>
<dbReference type="GO" id="GO:0005886">
    <property type="term" value="C:plasma membrane"/>
    <property type="evidence" value="ECO:0007669"/>
    <property type="project" value="TreeGrafter"/>
</dbReference>
<comment type="caution">
    <text evidence="7">The sequence shown here is derived from an EMBL/GenBank/DDBJ whole genome shotgun (WGS) entry which is preliminary data.</text>
</comment>
<dbReference type="EMBL" id="BARS01025958">
    <property type="protein sequence ID" value="GAG10200.1"/>
    <property type="molecule type" value="Genomic_DNA"/>
</dbReference>
<evidence type="ECO:0000256" key="3">
    <source>
        <dbReference type="ARBA" id="ARBA00022692"/>
    </source>
</evidence>
<comment type="similarity">
    <text evidence="2">Belongs to the sodium:solute symporter (SSF) (TC 2.A.21) family.</text>
</comment>
<organism evidence="7">
    <name type="scientific">marine sediment metagenome</name>
    <dbReference type="NCBI Taxonomy" id="412755"/>
    <lineage>
        <taxon>unclassified sequences</taxon>
        <taxon>metagenomes</taxon>
        <taxon>ecological metagenomes</taxon>
    </lineage>
</organism>
<comment type="subcellular location">
    <subcellularLocation>
        <location evidence="1">Membrane</location>
        <topology evidence="1">Multi-pass membrane protein</topology>
    </subcellularLocation>
</comment>
<dbReference type="InterPro" id="IPR001734">
    <property type="entry name" value="Na/solute_symporter"/>
</dbReference>
<protein>
    <submittedName>
        <fullName evidence="7">Uncharacterized protein</fullName>
    </submittedName>
</protein>
<accession>X0UWS2</accession>